<dbReference type="Proteomes" id="UP001595916">
    <property type="component" value="Unassembled WGS sequence"/>
</dbReference>
<feature type="domain" description="Peptidase M20 dimerisation" evidence="1">
    <location>
        <begin position="191"/>
        <end position="282"/>
    </location>
</feature>
<dbReference type="NCBIfam" id="TIGR01891">
    <property type="entry name" value="amidohydrolases"/>
    <property type="match status" value="1"/>
</dbReference>
<dbReference type="Pfam" id="PF07687">
    <property type="entry name" value="M20_dimer"/>
    <property type="match status" value="1"/>
</dbReference>
<evidence type="ECO:0000259" key="1">
    <source>
        <dbReference type="Pfam" id="PF07687"/>
    </source>
</evidence>
<accession>A0ABV9QLU7</accession>
<dbReference type="InterPro" id="IPR036264">
    <property type="entry name" value="Bact_exopeptidase_dim_dom"/>
</dbReference>
<keyword evidence="3" id="KW-1185">Reference proteome</keyword>
<name>A0ABV9QLU7_9FIRM</name>
<dbReference type="RefSeq" id="WP_379788422.1">
    <property type="nucleotide sequence ID" value="NZ_JBHSHL010000025.1"/>
</dbReference>
<dbReference type="PANTHER" id="PTHR11014:SF63">
    <property type="entry name" value="METALLOPEPTIDASE, PUTATIVE (AFU_ORTHOLOGUE AFUA_6G09600)-RELATED"/>
    <property type="match status" value="1"/>
</dbReference>
<dbReference type="CDD" id="cd03886">
    <property type="entry name" value="M20_Acy1"/>
    <property type="match status" value="1"/>
</dbReference>
<gene>
    <name evidence="2" type="ORF">ACFO4R_07340</name>
</gene>
<dbReference type="InterPro" id="IPR011650">
    <property type="entry name" value="Peptidase_M20_dimer"/>
</dbReference>
<dbReference type="InterPro" id="IPR017439">
    <property type="entry name" value="Amidohydrolase"/>
</dbReference>
<proteinExistence type="predicted"/>
<dbReference type="EMBL" id="JBHSHL010000025">
    <property type="protein sequence ID" value="MFC4804893.1"/>
    <property type="molecule type" value="Genomic_DNA"/>
</dbReference>
<dbReference type="PIRSF" id="PIRSF005962">
    <property type="entry name" value="Pept_M20D_amidohydro"/>
    <property type="match status" value="1"/>
</dbReference>
<organism evidence="2 3">
    <name type="scientific">Filifactor villosus</name>
    <dbReference type="NCBI Taxonomy" id="29374"/>
    <lineage>
        <taxon>Bacteria</taxon>
        <taxon>Bacillati</taxon>
        <taxon>Bacillota</taxon>
        <taxon>Clostridia</taxon>
        <taxon>Peptostreptococcales</taxon>
        <taxon>Filifactoraceae</taxon>
        <taxon>Filifactor</taxon>
    </lineage>
</organism>
<dbReference type="InterPro" id="IPR002933">
    <property type="entry name" value="Peptidase_M20"/>
</dbReference>
<dbReference type="SUPFAM" id="SSF55031">
    <property type="entry name" value="Bacterial exopeptidase dimerisation domain"/>
    <property type="match status" value="1"/>
</dbReference>
<dbReference type="Gene3D" id="3.40.630.10">
    <property type="entry name" value="Zn peptidases"/>
    <property type="match status" value="1"/>
</dbReference>
<reference evidence="3" key="1">
    <citation type="journal article" date="2019" name="Int. J. Syst. Evol. Microbiol.">
        <title>The Global Catalogue of Microorganisms (GCM) 10K type strain sequencing project: providing services to taxonomists for standard genome sequencing and annotation.</title>
        <authorList>
            <consortium name="The Broad Institute Genomics Platform"/>
            <consortium name="The Broad Institute Genome Sequencing Center for Infectious Disease"/>
            <person name="Wu L."/>
            <person name="Ma J."/>
        </authorList>
    </citation>
    <scope>NUCLEOTIDE SEQUENCE [LARGE SCALE GENOMIC DNA]</scope>
    <source>
        <strain evidence="3">CCUG 46385</strain>
    </source>
</reference>
<dbReference type="SUPFAM" id="SSF53187">
    <property type="entry name" value="Zn-dependent exopeptidases"/>
    <property type="match status" value="1"/>
</dbReference>
<evidence type="ECO:0000313" key="2">
    <source>
        <dbReference type="EMBL" id="MFC4804893.1"/>
    </source>
</evidence>
<sequence>MRDKIFTEVDRISEELILHRRHLHQNPETGFETLETEAYIREFLLSEGIEVLDSTIGVLGVIRSGKEENFIALRADIDALELDERTQAEYSSKKKGKMHACGHDGHTAMLMGCAKVLQKYRKSLKYNVLLLFQPAEEGPNLGGARIMLMDLEALELLPKIKAVYALHLNCELNTGVFGLKYGSSMASTDEFSIDIIGKGGHPGEPQYNVDAISVASKFIEGIESFLAKNKDPLEPAVFSIGMIRGGSARNVVSEHCNLQGTIRCQSEETRQQLLDYMEKLLQGICFYSKARYELDLLHGLPVLHNDKKLMSFVEEEIDNCFGREAKHIYEKPRMGAEDFSYFAQKLPVAFIWVGARNEELGCIYNMHNPKFNIDEKALAYGSKLLSMLAMDSREL</sequence>
<dbReference type="Gene3D" id="3.30.70.360">
    <property type="match status" value="1"/>
</dbReference>
<dbReference type="Pfam" id="PF01546">
    <property type="entry name" value="Peptidase_M20"/>
    <property type="match status" value="1"/>
</dbReference>
<comment type="caution">
    <text evidence="2">The sequence shown here is derived from an EMBL/GenBank/DDBJ whole genome shotgun (WGS) entry which is preliminary data.</text>
</comment>
<dbReference type="PANTHER" id="PTHR11014">
    <property type="entry name" value="PEPTIDASE M20 FAMILY MEMBER"/>
    <property type="match status" value="1"/>
</dbReference>
<protein>
    <submittedName>
        <fullName evidence="2">M20 family metallopeptidase</fullName>
    </submittedName>
</protein>
<evidence type="ECO:0000313" key="3">
    <source>
        <dbReference type="Proteomes" id="UP001595916"/>
    </source>
</evidence>